<evidence type="ECO:0000313" key="2">
    <source>
        <dbReference type="Proteomes" id="UP000287527"/>
    </source>
</evidence>
<dbReference type="PROSITE" id="PS51257">
    <property type="entry name" value="PROKAR_LIPOPROTEIN"/>
    <property type="match status" value="1"/>
</dbReference>
<organism evidence="1 2">
    <name type="scientific">Flavobacterium cerinum</name>
    <dbReference type="NCBI Taxonomy" id="2502784"/>
    <lineage>
        <taxon>Bacteria</taxon>
        <taxon>Pseudomonadati</taxon>
        <taxon>Bacteroidota</taxon>
        <taxon>Flavobacteriia</taxon>
        <taxon>Flavobacteriales</taxon>
        <taxon>Flavobacteriaceae</taxon>
        <taxon>Flavobacterium</taxon>
    </lineage>
</organism>
<proteinExistence type="predicted"/>
<dbReference type="RefSeq" id="WP_128390026.1">
    <property type="nucleotide sequence ID" value="NZ_SBII01000007.1"/>
</dbReference>
<name>A0A444H9Y5_9FLAO</name>
<sequence length="227" mass="26313">MKNLLIIPLLLLIGCKKDVPVKPTETQVAADSITQVFIDSTLIGVKGKYKLELKRIAGKDSVYADIYFFEKKGNKWIEKQHFAFEQDDVAGCDPEYRDFNNDGFNDFTYVPILAARGANEVRSLFIFDPELSILRYMKNSRNYPNLEYNKELDCIDAFAVYGGSSSEFLKIETDSLRQFARIDLFDGYREVYKIDKTGKETMIKRDPYESSQIRFKNFDPIEEYGDF</sequence>
<gene>
    <name evidence="1" type="ORF">EPI11_11030</name>
</gene>
<dbReference type="EMBL" id="SBII01000007">
    <property type="protein sequence ID" value="RWX00069.1"/>
    <property type="molecule type" value="Genomic_DNA"/>
</dbReference>
<comment type="caution">
    <text evidence="1">The sequence shown here is derived from an EMBL/GenBank/DDBJ whole genome shotgun (WGS) entry which is preliminary data.</text>
</comment>
<dbReference type="Proteomes" id="UP000287527">
    <property type="component" value="Unassembled WGS sequence"/>
</dbReference>
<reference evidence="1 2" key="1">
    <citation type="submission" date="2019-01" db="EMBL/GenBank/DDBJ databases">
        <title>Flavobacterium sp. nov.,isolated from freshwater.</title>
        <authorList>
            <person name="Zhang R."/>
            <person name="Du Z.-J."/>
        </authorList>
    </citation>
    <scope>NUCLEOTIDE SEQUENCE [LARGE SCALE GENOMIC DNA]</scope>
    <source>
        <strain evidence="1 2">1E403</strain>
    </source>
</reference>
<dbReference type="AlphaFoldDB" id="A0A444H9Y5"/>
<evidence type="ECO:0000313" key="1">
    <source>
        <dbReference type="EMBL" id="RWX00069.1"/>
    </source>
</evidence>
<dbReference type="OrthoDB" id="789281at2"/>
<protein>
    <submittedName>
        <fullName evidence="1">Uncharacterized protein</fullName>
    </submittedName>
</protein>
<accession>A0A444H9Y5</accession>
<keyword evidence="2" id="KW-1185">Reference proteome</keyword>